<protein>
    <submittedName>
        <fullName evidence="3">DUF1998 domain-containing protein</fullName>
    </submittedName>
</protein>
<dbReference type="NCBIfam" id="NF038324">
    <property type="entry name" value="DrmB_fam"/>
    <property type="match status" value="1"/>
</dbReference>
<name>A0ABV2A136_9ACTN</name>
<evidence type="ECO:0000313" key="3">
    <source>
        <dbReference type="EMBL" id="MES0837078.1"/>
    </source>
</evidence>
<comment type="caution">
    <text evidence="3">The sequence shown here is derived from an EMBL/GenBank/DDBJ whole genome shotgun (WGS) entry which is preliminary data.</text>
</comment>
<dbReference type="RefSeq" id="WP_352986029.1">
    <property type="nucleotide sequence ID" value="NZ_JBEQNA010000014.1"/>
</dbReference>
<evidence type="ECO:0000259" key="2">
    <source>
        <dbReference type="Pfam" id="PF09369"/>
    </source>
</evidence>
<evidence type="ECO:0000256" key="1">
    <source>
        <dbReference type="SAM" id="MobiDB-lite"/>
    </source>
</evidence>
<feature type="region of interest" description="Disordered" evidence="1">
    <location>
        <begin position="1"/>
        <end position="24"/>
    </location>
</feature>
<dbReference type="Pfam" id="PF09369">
    <property type="entry name" value="MZB"/>
    <property type="match status" value="1"/>
</dbReference>
<dbReference type="InterPro" id="IPR047721">
    <property type="entry name" value="DrmB"/>
</dbReference>
<reference evidence="3 4" key="1">
    <citation type="submission" date="2024-06" db="EMBL/GenBank/DDBJ databases">
        <authorList>
            <person name="Bataeva Y.V."/>
            <person name="Grigorian L.N."/>
            <person name="Solomentsev V.I."/>
        </authorList>
    </citation>
    <scope>NUCLEOTIDE SEQUENCE [LARGE SCALE GENOMIC DNA]</scope>
    <source>
        <strain evidence="4">SCPM-O-B-12605 (RCAM04882)</strain>
    </source>
</reference>
<accession>A0ABV2A136</accession>
<feature type="domain" description="MrfA-like Zn-binding" evidence="2">
    <location>
        <begin position="488"/>
        <end position="585"/>
    </location>
</feature>
<dbReference type="InterPro" id="IPR018973">
    <property type="entry name" value="MZB"/>
</dbReference>
<dbReference type="Proteomes" id="UP001432401">
    <property type="component" value="Unassembled WGS sequence"/>
</dbReference>
<dbReference type="EMBL" id="JBEQNB010000015">
    <property type="protein sequence ID" value="MES0837078.1"/>
    <property type="molecule type" value="Genomic_DNA"/>
</dbReference>
<organism evidence="3 4">
    <name type="scientific">Nocardiopsis tropica</name>
    <dbReference type="NCBI Taxonomy" id="109330"/>
    <lineage>
        <taxon>Bacteria</taxon>
        <taxon>Bacillati</taxon>
        <taxon>Actinomycetota</taxon>
        <taxon>Actinomycetes</taxon>
        <taxon>Streptosporangiales</taxon>
        <taxon>Nocardiopsidaceae</taxon>
        <taxon>Nocardiopsis</taxon>
    </lineage>
</organism>
<gene>
    <name evidence="3" type="ORF">ABUK86_25095</name>
</gene>
<proteinExistence type="predicted"/>
<evidence type="ECO:0000313" key="4">
    <source>
        <dbReference type="Proteomes" id="UP001432401"/>
    </source>
</evidence>
<feature type="compositionally biased region" description="Basic residues" evidence="1">
    <location>
        <begin position="1"/>
        <end position="11"/>
    </location>
</feature>
<sequence>MKERRQRRPRRRENTAEASRTPLGGVRRTQMITTYGVGALVAIDEKSYVVSGIDSWKVDDSTAIFEPRLQHWLGVQGFRLPPASNPPVGDGVRVRLFPEMYSCPKCHELKRFREFGSPRGKSLCGACEESLSPSRFVVACENGHLDDFPYFAWVHKRTSPVSSETGVRHELSLHSTGRTASLRSVVVRCSCGKKASLEGAFGGGAMQALGISCSGRRPWLGAEGVEVGCTSAPRTLQRGSSAAWFPLNRSALSIPPWSATLQKRVHDHYGVLEPLIAGKVDDALLDKVIEGTGLLQGSLFTRQEIVNAVRQRMELANTEPESEAYGGFEPAERLRREEYEQLMFGTAELERDQDFECVKPEGDRAALPFGIERSMQVKRLREVRALQAFTRVQAPDVMSPGTQPAALALAAQDWLPAVEVSGEGVFLTLDNDLLHSWERRPGTVQRMDRIRREHTRVLRSLARKSSSGRKDEAVDSPITPRYVLLHTLAHILINEWSLGAGYPAASLRERLYVSDDMAGMLIYTATSDSAGSLGGVVAQGEYKQLRATLESALNRAAWCSQDPPCMESEASGVNGLNLAACYACVLLPETSCETNNSFLDRGVLLGTPEDSSVGFFNRDN</sequence>
<keyword evidence="4" id="KW-1185">Reference proteome</keyword>